<dbReference type="AlphaFoldDB" id="A0A0S7EMJ0"/>
<accession>A0A0S7EMJ0</accession>
<proteinExistence type="predicted"/>
<dbReference type="EMBL" id="GBYX01475221">
    <property type="protein sequence ID" value="JAO06454.1"/>
    <property type="molecule type" value="Transcribed_RNA"/>
</dbReference>
<protein>
    <submittedName>
        <fullName evidence="1">PPUP7776</fullName>
    </submittedName>
</protein>
<gene>
    <name evidence="1" type="primary">PPUP7776</name>
</gene>
<organism evidence="1">
    <name type="scientific">Poeciliopsis prolifica</name>
    <name type="common">blackstripe livebearer</name>
    <dbReference type="NCBI Taxonomy" id="188132"/>
    <lineage>
        <taxon>Eukaryota</taxon>
        <taxon>Metazoa</taxon>
        <taxon>Chordata</taxon>
        <taxon>Craniata</taxon>
        <taxon>Vertebrata</taxon>
        <taxon>Euteleostomi</taxon>
        <taxon>Actinopterygii</taxon>
        <taxon>Neopterygii</taxon>
        <taxon>Teleostei</taxon>
        <taxon>Neoteleostei</taxon>
        <taxon>Acanthomorphata</taxon>
        <taxon>Ovalentaria</taxon>
        <taxon>Atherinomorphae</taxon>
        <taxon>Cyprinodontiformes</taxon>
        <taxon>Poeciliidae</taxon>
        <taxon>Poeciliinae</taxon>
        <taxon>Poeciliopsis</taxon>
    </lineage>
</organism>
<evidence type="ECO:0000313" key="1">
    <source>
        <dbReference type="EMBL" id="JAO06454.1"/>
    </source>
</evidence>
<reference evidence="1" key="1">
    <citation type="submission" date="2014-12" db="EMBL/GenBank/DDBJ databases">
        <title>Parallel Evolution in Life History Adaptation Evident in the Tissue-Specific Poeciliopsis prolifica transcriptome.</title>
        <authorList>
            <person name="Jue N.K."/>
            <person name="Foley R.J."/>
            <person name="Obergfell C."/>
            <person name="Reznick D.N."/>
            <person name="O'Neill R.J."/>
            <person name="O'Neill M.J."/>
        </authorList>
    </citation>
    <scope>NUCLEOTIDE SEQUENCE</scope>
</reference>
<sequence>RSDLRSSSGEDLKEAEFLELHEGDGGVIISLEVAGNVPRYTVICKKDDGPLPEDVELVGRNLTIQGVVKASACRSVMNATAPTSTLKQRCSLTSQLKLYLHCWVGEKKINLTSNGFLHYIFTVLLKKF</sequence>
<feature type="non-terminal residue" evidence="1">
    <location>
        <position position="1"/>
    </location>
</feature>
<name>A0A0S7EMJ0_9TELE</name>